<keyword evidence="2" id="KW-0808">Transferase</keyword>
<accession>A0AAQ3KXB3</accession>
<evidence type="ECO:0000259" key="4">
    <source>
        <dbReference type="Pfam" id="PF12146"/>
    </source>
</evidence>
<evidence type="ECO:0000256" key="3">
    <source>
        <dbReference type="ARBA" id="ARBA00023315"/>
    </source>
</evidence>
<protein>
    <recommendedName>
        <fullName evidence="4">Serine aminopeptidase S33 domain-containing protein</fullName>
    </recommendedName>
</protein>
<keyword evidence="6" id="KW-1185">Reference proteome</keyword>
<dbReference type="InterPro" id="IPR022742">
    <property type="entry name" value="Hydrolase_4"/>
</dbReference>
<dbReference type="GO" id="GO:0004144">
    <property type="term" value="F:diacylglycerol O-acyltransferase activity"/>
    <property type="evidence" value="ECO:0007669"/>
    <property type="project" value="UniProtKB-ARBA"/>
</dbReference>
<dbReference type="AlphaFoldDB" id="A0AAQ3KXB3"/>
<dbReference type="PANTHER" id="PTHR22753:SF14">
    <property type="entry name" value="MONOACYLGLYCEROL_DIACYLGLYCEROL O-ACYLTRANSFERASE"/>
    <property type="match status" value="1"/>
</dbReference>
<sequence>MSLCSSPFPALLSPPNFSFRLRPRKAQLRLAAVSGNQVRDASRLESVQSRMQEFAPSDVQNKDSAAGNGGLDVLYEDGFGNASVNDYFDAAKAISKPDGGPPRWFCPVECGAPIKDSPLLLYLSGADGVGMGLILHHKSLGKVFEVRCLHTPVNDRTPFEGLVRFVDNAVKNEHVMSPNKPIYLVGESFGGCLALAVAVRNPNIDLVLMLVNPATSFEKSQLQPIIPVLEALPSNLHITVPYLLSLIMGDPIKMAMTSVEDDLPLQQTVEQFSNSLTSLLPLLSDLSDIIPRDTLLWKLNLIKSGAAYVNSRMHAIEAEVLVLASGKDNLLPSGDEANRLWASLKNCKVRYFKDSGHTLLLEDGINLLTILKGTTIYRHSRKRDDVKDYLPPSLSDFNKAFNKDNGWYTAATSPVMLSTLKDGRIVRGLSGVPDKGPVLLVGNHMLVGLDLLPIYENFFKEKKVVLRGMGHPFLFSKINEKPRKEISFTDAFSVFGGLPVTPLNIYRLFSMGSFILLYPGGAREALHHKGEEHKVIWPNQPEFVRMAARFGATIVPFGVVGEDDLLELVLDYNDMRNIPFVNDWLKNMNQDVVKLRSDADDEVSNQQLFVPVFLPKIPGRLYYLFGKPIETQGMDIVNDKKKVTDVYLRVKSEVEGIISYLKRKREEDPYRNIIQRTAYQASLGNLAEVPTFEP</sequence>
<dbReference type="EMBL" id="CP136897">
    <property type="protein sequence ID" value="WOL16464.1"/>
    <property type="molecule type" value="Genomic_DNA"/>
</dbReference>
<dbReference type="Proteomes" id="UP001327560">
    <property type="component" value="Chromosome 8"/>
</dbReference>
<evidence type="ECO:0000313" key="6">
    <source>
        <dbReference type="Proteomes" id="UP001327560"/>
    </source>
</evidence>
<evidence type="ECO:0000256" key="2">
    <source>
        <dbReference type="ARBA" id="ARBA00022679"/>
    </source>
</evidence>
<dbReference type="CDD" id="cd07987">
    <property type="entry name" value="LPLAT_MGAT-like"/>
    <property type="match status" value="1"/>
</dbReference>
<name>A0AAQ3KXB3_9LILI</name>
<organism evidence="5 6">
    <name type="scientific">Canna indica</name>
    <name type="common">Indian-shot</name>
    <dbReference type="NCBI Taxonomy" id="4628"/>
    <lineage>
        <taxon>Eukaryota</taxon>
        <taxon>Viridiplantae</taxon>
        <taxon>Streptophyta</taxon>
        <taxon>Embryophyta</taxon>
        <taxon>Tracheophyta</taxon>
        <taxon>Spermatophyta</taxon>
        <taxon>Magnoliopsida</taxon>
        <taxon>Liliopsida</taxon>
        <taxon>Zingiberales</taxon>
        <taxon>Cannaceae</taxon>
        <taxon>Canna</taxon>
    </lineage>
</organism>
<dbReference type="SUPFAM" id="SSF53474">
    <property type="entry name" value="alpha/beta-Hydrolases"/>
    <property type="match status" value="1"/>
</dbReference>
<dbReference type="InterPro" id="IPR007130">
    <property type="entry name" value="DAGAT"/>
</dbReference>
<dbReference type="Gene3D" id="3.40.50.1820">
    <property type="entry name" value="alpha/beta hydrolase"/>
    <property type="match status" value="1"/>
</dbReference>
<evidence type="ECO:0000256" key="1">
    <source>
        <dbReference type="ARBA" id="ARBA00005420"/>
    </source>
</evidence>
<keyword evidence="3" id="KW-0012">Acyltransferase</keyword>
<dbReference type="Pfam" id="PF03982">
    <property type="entry name" value="DAGAT"/>
    <property type="match status" value="1"/>
</dbReference>
<gene>
    <name evidence="5" type="ORF">Cni_G25251</name>
</gene>
<dbReference type="InterPro" id="IPR029058">
    <property type="entry name" value="AB_hydrolase_fold"/>
</dbReference>
<dbReference type="GO" id="GO:0016020">
    <property type="term" value="C:membrane"/>
    <property type="evidence" value="ECO:0007669"/>
    <property type="project" value="TreeGrafter"/>
</dbReference>
<proteinExistence type="inferred from homology"/>
<feature type="domain" description="Serine aminopeptidase S33" evidence="4">
    <location>
        <begin position="166"/>
        <end position="362"/>
    </location>
</feature>
<evidence type="ECO:0000313" key="5">
    <source>
        <dbReference type="EMBL" id="WOL16464.1"/>
    </source>
</evidence>
<reference evidence="5 6" key="1">
    <citation type="submission" date="2023-10" db="EMBL/GenBank/DDBJ databases">
        <title>Chromosome-scale genome assembly provides insights into flower coloration mechanisms of Canna indica.</title>
        <authorList>
            <person name="Li C."/>
        </authorList>
    </citation>
    <scope>NUCLEOTIDE SEQUENCE [LARGE SCALE GENOMIC DNA]</scope>
    <source>
        <tissue evidence="5">Flower</tissue>
    </source>
</reference>
<comment type="similarity">
    <text evidence="1">Belongs to the diacylglycerol acyltransferase family.</text>
</comment>
<dbReference type="GO" id="GO:0019432">
    <property type="term" value="P:triglyceride biosynthetic process"/>
    <property type="evidence" value="ECO:0007669"/>
    <property type="project" value="UniProtKB-ARBA"/>
</dbReference>
<dbReference type="Pfam" id="PF12146">
    <property type="entry name" value="Hydrolase_4"/>
    <property type="match status" value="1"/>
</dbReference>
<dbReference type="PANTHER" id="PTHR22753">
    <property type="entry name" value="TRANSMEMBRANE PROTEIN 68"/>
    <property type="match status" value="1"/>
</dbReference>